<feature type="domain" description="Insertion element IS150 protein InsJ-like helix-turn-helix" evidence="1">
    <location>
        <begin position="9"/>
        <end position="57"/>
    </location>
</feature>
<protein>
    <recommendedName>
        <fullName evidence="1">Insertion element IS150 protein InsJ-like helix-turn-helix domain-containing protein</fullName>
    </recommendedName>
</protein>
<accession>U7V9X7</accession>
<evidence type="ECO:0000259" key="1">
    <source>
        <dbReference type="Pfam" id="PF13518"/>
    </source>
</evidence>
<dbReference type="InterPro" id="IPR009057">
    <property type="entry name" value="Homeodomain-like_sf"/>
</dbReference>
<dbReference type="Proteomes" id="UP000017081">
    <property type="component" value="Unassembled WGS sequence"/>
</dbReference>
<evidence type="ECO:0000313" key="3">
    <source>
        <dbReference type="Proteomes" id="UP000017081"/>
    </source>
</evidence>
<evidence type="ECO:0000313" key="2">
    <source>
        <dbReference type="EMBL" id="ERT68517.1"/>
    </source>
</evidence>
<gene>
    <name evidence="2" type="ORF">HMPREF0202_01597</name>
</gene>
<proteinExistence type="predicted"/>
<dbReference type="HOGENOM" id="CLU_743467_0_0_0"/>
<name>U7V9X7_9FUSO</name>
<dbReference type="EMBL" id="AXZF01000062">
    <property type="protein sequence ID" value="ERT68517.1"/>
    <property type="molecule type" value="Genomic_DNA"/>
</dbReference>
<comment type="caution">
    <text evidence="2">The sequence shown here is derived from an EMBL/GenBank/DDBJ whole genome shotgun (WGS) entry which is preliminary data.</text>
</comment>
<dbReference type="Pfam" id="PF13518">
    <property type="entry name" value="HTH_28"/>
    <property type="match status" value="1"/>
</dbReference>
<dbReference type="RefSeq" id="WP_023051135.1">
    <property type="nucleotide sequence ID" value="NZ_KI518209.1"/>
</dbReference>
<feature type="non-terminal residue" evidence="2">
    <location>
        <position position="363"/>
    </location>
</feature>
<sequence length="363" mass="43101">MKSNNNINKLKIIKMFLENKKTLKEISYEENIPYSTLKRWIKKFKDDGTEALNLKERSDKNSFRKVDNTLLVTIRNFYLENKNNSLQTIYNDLKNNFNSNISFNTFYRIVSNLDEYLKNKSSTEINKNIKNGDVYILKSFISYNFIEINNTQKLPIIFLIFNASDLDIIDFHIEFSLTNSQNILAFLRESIILGLLKYNVTYLPKEILNDSSFKLSNNIKKQINDSLSLKIHDFTHENKEIERFINFLNSDIEKNLKNNITYENLYDFLSNYLKVNKNLPTFIETEDNNLLMLLFKLNIFLPRIKRKIHSYGIQIHNTIFNDIIYLKRYLGEVAEIIYNPLNLDFILAFKKNYLIGREALINY</sequence>
<dbReference type="SUPFAM" id="SSF46689">
    <property type="entry name" value="Homeodomain-like"/>
    <property type="match status" value="1"/>
</dbReference>
<dbReference type="STRING" id="1319815.HMPREF0202_01597"/>
<dbReference type="InterPro" id="IPR055247">
    <property type="entry name" value="InsJ-like_HTH"/>
</dbReference>
<reference evidence="2 3" key="1">
    <citation type="submission" date="2013-08" db="EMBL/GenBank/DDBJ databases">
        <authorList>
            <person name="Weinstock G."/>
            <person name="Sodergren E."/>
            <person name="Wylie T."/>
            <person name="Fulton L."/>
            <person name="Fulton R."/>
            <person name="Fronick C."/>
            <person name="O'Laughlin M."/>
            <person name="Godfrey J."/>
            <person name="Miner T."/>
            <person name="Herter B."/>
            <person name="Appelbaum E."/>
            <person name="Cordes M."/>
            <person name="Lek S."/>
            <person name="Wollam A."/>
            <person name="Pepin K.H."/>
            <person name="Palsikar V.B."/>
            <person name="Mitreva M."/>
            <person name="Wilson R.K."/>
        </authorList>
    </citation>
    <scope>NUCLEOTIDE SEQUENCE [LARGE SCALE GENOMIC DNA]</scope>
    <source>
        <strain evidence="2 3">ATCC BAA-474</strain>
    </source>
</reference>
<organism evidence="2 3">
    <name type="scientific">Cetobacterium somerae ATCC BAA-474</name>
    <dbReference type="NCBI Taxonomy" id="1319815"/>
    <lineage>
        <taxon>Bacteria</taxon>
        <taxon>Fusobacteriati</taxon>
        <taxon>Fusobacteriota</taxon>
        <taxon>Fusobacteriia</taxon>
        <taxon>Fusobacteriales</taxon>
        <taxon>Fusobacteriaceae</taxon>
        <taxon>Cetobacterium</taxon>
    </lineage>
</organism>
<dbReference type="AlphaFoldDB" id="U7V9X7"/>
<keyword evidence="3" id="KW-1185">Reference proteome</keyword>
<dbReference type="eggNOG" id="COG2801">
    <property type="taxonomic scope" value="Bacteria"/>
</dbReference>